<dbReference type="InterPro" id="IPR025164">
    <property type="entry name" value="Toastrack_DUF4097"/>
</dbReference>
<dbReference type="RefSeq" id="WP_220220049.1">
    <property type="nucleotide sequence ID" value="NZ_CP048268.1"/>
</dbReference>
<feature type="transmembrane region" description="Helical" evidence="1">
    <location>
        <begin position="7"/>
        <end position="28"/>
    </location>
</feature>
<dbReference type="Proteomes" id="UP000826550">
    <property type="component" value="Chromosome"/>
</dbReference>
<accession>A0ABX8W8R5</accession>
<dbReference type="Gene3D" id="2.160.20.120">
    <property type="match status" value="1"/>
</dbReference>
<evidence type="ECO:0000313" key="3">
    <source>
        <dbReference type="EMBL" id="QYN53310.1"/>
    </source>
</evidence>
<name>A0ABX8W8R5_9LACO</name>
<keyword evidence="1" id="KW-0812">Transmembrane</keyword>
<protein>
    <submittedName>
        <fullName evidence="3">DUF4097 domain-containing protein</fullName>
    </submittedName>
</protein>
<dbReference type="Pfam" id="PF13349">
    <property type="entry name" value="DUF4097"/>
    <property type="match status" value="1"/>
</dbReference>
<evidence type="ECO:0000313" key="4">
    <source>
        <dbReference type="Proteomes" id="UP000826550"/>
    </source>
</evidence>
<gene>
    <name evidence="3" type="ORF">GYM71_07715</name>
</gene>
<feature type="domain" description="DUF4097" evidence="2">
    <location>
        <begin position="61"/>
        <end position="288"/>
    </location>
</feature>
<sequence length="289" mass="31442">MKKFYRTSLVVVIIGLITAIIGGINHGVKPVIDNGKTYTYTAINDRLQTTTLTNRTDFNIVEINLDQANVQITQGKQNKIVFKSNNPYALRAHVAGRKLIVGEPPLKGIVWKKINNNVQVIIPKKLKLRALVVGSASGNAEINNYSGDFVSMITANGRLVANQLTTNSANLAATQRGKIDIDRSKITNSDIDINSGNLSIANSIINTNARTVGGNATITNTELLGNNSIEMKKGGDIVIKNASKLSYKLISNSEGIYYHNLKPRNHFAKRVAGKNSLYVKNLDGTIAIK</sequence>
<keyword evidence="1" id="KW-0472">Membrane</keyword>
<keyword evidence="1" id="KW-1133">Transmembrane helix</keyword>
<evidence type="ECO:0000256" key="1">
    <source>
        <dbReference type="SAM" id="Phobius"/>
    </source>
</evidence>
<proteinExistence type="predicted"/>
<evidence type="ECO:0000259" key="2">
    <source>
        <dbReference type="Pfam" id="PF13349"/>
    </source>
</evidence>
<reference evidence="3 4" key="1">
    <citation type="submission" date="2020-01" db="EMBL/GenBank/DDBJ databases">
        <title>Vast differences in strain-level diversity in the gut microbiota of two closely related honey bee species.</title>
        <authorList>
            <person name="Ellegaard K.M."/>
            <person name="Suenami S."/>
            <person name="Miyazaki R."/>
            <person name="Engel P."/>
        </authorList>
    </citation>
    <scope>NUCLEOTIDE SEQUENCE [LARGE SCALE GENOMIC DNA]</scope>
    <source>
        <strain evidence="3 4">ESL0416</strain>
    </source>
</reference>
<dbReference type="EMBL" id="CP048268">
    <property type="protein sequence ID" value="QYN53310.1"/>
    <property type="molecule type" value="Genomic_DNA"/>
</dbReference>
<organism evidence="3 4">
    <name type="scientific">Lactobacillus panisapium</name>
    <dbReference type="NCBI Taxonomy" id="2012495"/>
    <lineage>
        <taxon>Bacteria</taxon>
        <taxon>Bacillati</taxon>
        <taxon>Bacillota</taxon>
        <taxon>Bacilli</taxon>
        <taxon>Lactobacillales</taxon>
        <taxon>Lactobacillaceae</taxon>
        <taxon>Lactobacillus</taxon>
    </lineage>
</organism>
<keyword evidence="4" id="KW-1185">Reference proteome</keyword>